<dbReference type="AlphaFoldDB" id="A0A8K0EVL9"/>
<evidence type="ECO:0000313" key="1">
    <source>
        <dbReference type="EMBL" id="CAH1264331.1"/>
    </source>
</evidence>
<organism evidence="1 2">
    <name type="scientific">Branchiostoma lanceolatum</name>
    <name type="common">Common lancelet</name>
    <name type="synonym">Amphioxus lanceolatum</name>
    <dbReference type="NCBI Taxonomy" id="7740"/>
    <lineage>
        <taxon>Eukaryota</taxon>
        <taxon>Metazoa</taxon>
        <taxon>Chordata</taxon>
        <taxon>Cephalochordata</taxon>
        <taxon>Leptocardii</taxon>
        <taxon>Amphioxiformes</taxon>
        <taxon>Branchiostomatidae</taxon>
        <taxon>Branchiostoma</taxon>
    </lineage>
</organism>
<protein>
    <submittedName>
        <fullName evidence="1">Hypp2932 protein</fullName>
    </submittedName>
</protein>
<reference evidence="1" key="1">
    <citation type="submission" date="2022-01" db="EMBL/GenBank/DDBJ databases">
        <authorList>
            <person name="Braso-Vives M."/>
        </authorList>
    </citation>
    <scope>NUCLEOTIDE SEQUENCE</scope>
</reference>
<evidence type="ECO:0000313" key="2">
    <source>
        <dbReference type="Proteomes" id="UP000838412"/>
    </source>
</evidence>
<sequence>MSMGRGFMAVAVVGGTCIAGYGILAAITPSRESMLQKCPEKHPVTMLESRQRSASVMATLKYAAETDQAAWNDKFWHDQKKSQKQD</sequence>
<dbReference type="GO" id="GO:0034551">
    <property type="term" value="P:mitochondrial respiratory chain complex III assembly"/>
    <property type="evidence" value="ECO:0007669"/>
    <property type="project" value="InterPro"/>
</dbReference>
<dbReference type="OrthoDB" id="9884264at2759"/>
<dbReference type="InterPro" id="IPR027896">
    <property type="entry name" value="UQCC3"/>
</dbReference>
<dbReference type="GO" id="GO:0005739">
    <property type="term" value="C:mitochondrion"/>
    <property type="evidence" value="ECO:0007669"/>
    <property type="project" value="GOC"/>
</dbReference>
<dbReference type="Pfam" id="PF15141">
    <property type="entry name" value="UQCC3"/>
    <property type="match status" value="1"/>
</dbReference>
<proteinExistence type="predicted"/>
<dbReference type="Proteomes" id="UP000838412">
    <property type="component" value="Chromosome 4"/>
</dbReference>
<name>A0A8K0EVL9_BRALA</name>
<accession>A0A8K0EVL9</accession>
<gene>
    <name evidence="1" type="primary">Hypp2932</name>
    <name evidence="1" type="ORF">BLAG_LOCUS18726</name>
</gene>
<keyword evidence="2" id="KW-1185">Reference proteome</keyword>
<dbReference type="EMBL" id="OV696689">
    <property type="protein sequence ID" value="CAH1264331.1"/>
    <property type="molecule type" value="Genomic_DNA"/>
</dbReference>